<evidence type="ECO:0000259" key="8">
    <source>
        <dbReference type="PROSITE" id="PS50112"/>
    </source>
</evidence>
<dbReference type="GO" id="GO:0000156">
    <property type="term" value="F:phosphorelay response regulator activity"/>
    <property type="evidence" value="ECO:0007669"/>
    <property type="project" value="TreeGrafter"/>
</dbReference>
<evidence type="ECO:0000256" key="2">
    <source>
        <dbReference type="ARBA" id="ARBA00012438"/>
    </source>
</evidence>
<evidence type="ECO:0000256" key="4">
    <source>
        <dbReference type="ARBA" id="ARBA00022777"/>
    </source>
</evidence>
<organism evidence="10 11">
    <name type="scientific">Methanospirillum lacunae</name>
    <dbReference type="NCBI Taxonomy" id="668570"/>
    <lineage>
        <taxon>Archaea</taxon>
        <taxon>Methanobacteriati</taxon>
        <taxon>Methanobacteriota</taxon>
        <taxon>Stenosarchaea group</taxon>
        <taxon>Methanomicrobia</taxon>
        <taxon>Methanomicrobiales</taxon>
        <taxon>Methanospirillaceae</taxon>
        <taxon>Methanospirillum</taxon>
    </lineage>
</organism>
<dbReference type="Pfam" id="PF04392">
    <property type="entry name" value="ABC_sub_bind"/>
    <property type="match status" value="1"/>
</dbReference>
<gene>
    <name evidence="10" type="ORF">DK846_06635</name>
</gene>
<dbReference type="PROSITE" id="PS50109">
    <property type="entry name" value="HIS_KIN"/>
    <property type="match status" value="1"/>
</dbReference>
<evidence type="ECO:0000259" key="7">
    <source>
        <dbReference type="PROSITE" id="PS50109"/>
    </source>
</evidence>
<dbReference type="Gene3D" id="3.30.565.10">
    <property type="entry name" value="Histidine kinase-like ATPase, C-terminal domain"/>
    <property type="match status" value="1"/>
</dbReference>
<evidence type="ECO:0000256" key="5">
    <source>
        <dbReference type="ARBA" id="ARBA00023136"/>
    </source>
</evidence>
<dbReference type="Proteomes" id="UP000245657">
    <property type="component" value="Unassembled WGS sequence"/>
</dbReference>
<dbReference type="PANTHER" id="PTHR42878:SF14">
    <property type="entry name" value="OSMOLARITY TWO-COMPONENT SYSTEM PROTEIN SSK1"/>
    <property type="match status" value="1"/>
</dbReference>
<dbReference type="InterPro" id="IPR005467">
    <property type="entry name" value="His_kinase_dom"/>
</dbReference>
<keyword evidence="4" id="KW-0418">Kinase</keyword>
<dbReference type="CDD" id="cd00075">
    <property type="entry name" value="HATPase"/>
    <property type="match status" value="1"/>
</dbReference>
<proteinExistence type="predicted"/>
<feature type="domain" description="PAS" evidence="8">
    <location>
        <begin position="408"/>
        <end position="463"/>
    </location>
</feature>
<evidence type="ECO:0000256" key="6">
    <source>
        <dbReference type="SAM" id="Phobius"/>
    </source>
</evidence>
<dbReference type="PROSITE" id="PS50112">
    <property type="entry name" value="PAS"/>
    <property type="match status" value="1"/>
</dbReference>
<dbReference type="SMART" id="SM00086">
    <property type="entry name" value="PAC"/>
    <property type="match status" value="1"/>
</dbReference>
<dbReference type="NCBIfam" id="TIGR00229">
    <property type="entry name" value="sensory_box"/>
    <property type="match status" value="1"/>
</dbReference>
<evidence type="ECO:0000259" key="9">
    <source>
        <dbReference type="PROSITE" id="PS50113"/>
    </source>
</evidence>
<dbReference type="InterPro" id="IPR000014">
    <property type="entry name" value="PAS"/>
</dbReference>
<dbReference type="GO" id="GO:0030295">
    <property type="term" value="F:protein kinase activator activity"/>
    <property type="evidence" value="ECO:0007669"/>
    <property type="project" value="TreeGrafter"/>
</dbReference>
<comment type="caution">
    <text evidence="10">The sequence shown here is derived from an EMBL/GenBank/DDBJ whole genome shotgun (WGS) entry which is preliminary data.</text>
</comment>
<dbReference type="Pfam" id="PF02518">
    <property type="entry name" value="HATPase_c"/>
    <property type="match status" value="1"/>
</dbReference>
<dbReference type="EC" id="2.7.13.3" evidence="2"/>
<sequence>MCDLSPDQIHANPHILLISSYSPDFPTVFHQIDGVKSVLSPEKVDLDIEFMDAKRFPSLEDINEFSQRLTKKIRRLPAYDLILVADDSALNLVLEKQHELFNNTPIVFFGINEQSRVGLPETNPFITGVMEEVSVKETIDLMIQLQPDARTIIALSDDTISGKADVEKFLGYRSSYPGYNLTVLSLANLTWNEYAQKLQAINQSSSVLLLSAFKDKNQVTTDFDKSLLFIKQNLHVPLFHLWYYGMGDGIVGGALISQYDQGRNAALMADLILQGTPPSEIPVRKDSSNPVVFDYHEMVKYGLNPSVLPPGSTVINKPASIIVEPGTIILALFLIMCLVLVIAVHIILIKKRHKAEQKVSESRVKLEMIVEAKTQGLEQASKELSTTQKKLLEYIQFLTTREKELQKSEEKFRNLVQDIHNILVTFTPDGVITYINPYAERFFGYTADELVGLNLIGTIIPEDTWNDKDTNQFIHELESSSEKSKQGENANRKKNGEIVWILWTNRAIRDDTGTVTSVISVGIDITERRKLEGAIQEANIKLNLLSSITRHDLLNLMTSIIMYIHIINENPDDKENSLYLNMMSSVLKKMRTQIEFTRDYQDVGVTKPGWHDVGVLFRRSASQFRERTVQFSNEVSNIEIYADNMLEKVIFNLIENSLRHGMKVTQISFNIEIAEKGIVLVYSDNGIGIADDEKELIFTRGFGKNTGFGMFLVHEILQITGISIVETGKADSGVRFEIHVPNGVWRRISDL</sequence>
<dbReference type="GO" id="GO:0004673">
    <property type="term" value="F:protein histidine kinase activity"/>
    <property type="evidence" value="ECO:0007669"/>
    <property type="project" value="UniProtKB-EC"/>
</dbReference>
<keyword evidence="11" id="KW-1185">Reference proteome</keyword>
<dbReference type="InterPro" id="IPR035965">
    <property type="entry name" value="PAS-like_dom_sf"/>
</dbReference>
<feature type="domain" description="Histidine kinase" evidence="7">
    <location>
        <begin position="548"/>
        <end position="744"/>
    </location>
</feature>
<dbReference type="Pfam" id="PF13426">
    <property type="entry name" value="PAS_9"/>
    <property type="match status" value="1"/>
</dbReference>
<dbReference type="GO" id="GO:0007234">
    <property type="term" value="P:osmosensory signaling via phosphorelay pathway"/>
    <property type="evidence" value="ECO:0007669"/>
    <property type="project" value="TreeGrafter"/>
</dbReference>
<dbReference type="PROSITE" id="PS50113">
    <property type="entry name" value="PAC"/>
    <property type="match status" value="1"/>
</dbReference>
<dbReference type="GO" id="GO:0016020">
    <property type="term" value="C:membrane"/>
    <property type="evidence" value="ECO:0007669"/>
    <property type="project" value="UniProtKB-SubCell"/>
</dbReference>
<dbReference type="EMBL" id="QGMY01000006">
    <property type="protein sequence ID" value="PWR72637.1"/>
    <property type="molecule type" value="Genomic_DNA"/>
</dbReference>
<dbReference type="CDD" id="cd00130">
    <property type="entry name" value="PAS"/>
    <property type="match status" value="1"/>
</dbReference>
<dbReference type="Gene3D" id="3.30.450.20">
    <property type="entry name" value="PAS domain"/>
    <property type="match status" value="1"/>
</dbReference>
<dbReference type="SMART" id="SM00387">
    <property type="entry name" value="HATPase_c"/>
    <property type="match status" value="1"/>
</dbReference>
<evidence type="ECO:0000256" key="1">
    <source>
        <dbReference type="ARBA" id="ARBA00000085"/>
    </source>
</evidence>
<feature type="domain" description="PAC" evidence="9">
    <location>
        <begin position="485"/>
        <end position="537"/>
    </location>
</feature>
<evidence type="ECO:0000313" key="11">
    <source>
        <dbReference type="Proteomes" id="UP000245657"/>
    </source>
</evidence>
<dbReference type="PANTHER" id="PTHR42878">
    <property type="entry name" value="TWO-COMPONENT HISTIDINE KINASE"/>
    <property type="match status" value="1"/>
</dbReference>
<evidence type="ECO:0000313" key="10">
    <source>
        <dbReference type="EMBL" id="PWR72637.1"/>
    </source>
</evidence>
<reference evidence="10 11" key="1">
    <citation type="submission" date="2018-05" db="EMBL/GenBank/DDBJ databases">
        <title>Draft genome of Methanospirillum lacunae Ki8-1.</title>
        <authorList>
            <person name="Dueholm M.S."/>
            <person name="Nielsen P.H."/>
            <person name="Bakmann L.F."/>
            <person name="Otzen D.E."/>
        </authorList>
    </citation>
    <scope>NUCLEOTIDE SEQUENCE [LARGE SCALE GENOMIC DNA]</scope>
    <source>
        <strain evidence="10 11">Ki8-1</strain>
    </source>
</reference>
<comment type="catalytic activity">
    <reaction evidence="1">
        <text>ATP + protein L-histidine = ADP + protein N-phospho-L-histidine.</text>
        <dbReference type="EC" id="2.7.13.3"/>
    </reaction>
</comment>
<dbReference type="InterPro" id="IPR036890">
    <property type="entry name" value="HATPase_C_sf"/>
</dbReference>
<dbReference type="SUPFAM" id="SSF55874">
    <property type="entry name" value="ATPase domain of HSP90 chaperone/DNA topoisomerase II/histidine kinase"/>
    <property type="match status" value="1"/>
</dbReference>
<keyword evidence="3" id="KW-0808">Transferase</keyword>
<feature type="transmembrane region" description="Helical" evidence="6">
    <location>
        <begin position="328"/>
        <end position="348"/>
    </location>
</feature>
<keyword evidence="5 6" id="KW-0472">Membrane</keyword>
<dbReference type="Gene3D" id="3.40.50.2300">
    <property type="match status" value="2"/>
</dbReference>
<dbReference type="SMART" id="SM00091">
    <property type="entry name" value="PAS"/>
    <property type="match status" value="1"/>
</dbReference>
<dbReference type="InterPro" id="IPR007487">
    <property type="entry name" value="ABC_transpt-TYRBP-like"/>
</dbReference>
<dbReference type="InterPro" id="IPR001610">
    <property type="entry name" value="PAC"/>
</dbReference>
<keyword evidence="6" id="KW-1133">Transmembrane helix</keyword>
<dbReference type="InterPro" id="IPR050351">
    <property type="entry name" value="BphY/WalK/GraS-like"/>
</dbReference>
<dbReference type="SUPFAM" id="SSF55785">
    <property type="entry name" value="PYP-like sensor domain (PAS domain)"/>
    <property type="match status" value="1"/>
</dbReference>
<dbReference type="InterPro" id="IPR003594">
    <property type="entry name" value="HATPase_dom"/>
</dbReference>
<dbReference type="AlphaFoldDB" id="A0A2V2N8L8"/>
<accession>A0A2V2N8L8</accession>
<dbReference type="InterPro" id="IPR000700">
    <property type="entry name" value="PAS-assoc_C"/>
</dbReference>
<protein>
    <recommendedName>
        <fullName evidence="2">histidine kinase</fullName>
        <ecNumber evidence="2">2.7.13.3</ecNumber>
    </recommendedName>
</protein>
<keyword evidence="6" id="KW-0812">Transmembrane</keyword>
<name>A0A2V2N8L8_9EURY</name>
<evidence type="ECO:0000256" key="3">
    <source>
        <dbReference type="ARBA" id="ARBA00022679"/>
    </source>
</evidence>